<reference evidence="7" key="1">
    <citation type="submission" date="2016-10" db="EMBL/GenBank/DDBJ databases">
        <authorList>
            <person name="Varghese N."/>
            <person name="Submissions S."/>
        </authorList>
    </citation>
    <scope>NUCLEOTIDE SEQUENCE [LARGE SCALE GENOMIC DNA]</scope>
    <source>
        <strain evidence="7">CGMCC 4.3516</strain>
    </source>
</reference>
<dbReference type="STRING" id="58114.SAMN05216270_11156"/>
<evidence type="ECO:0000256" key="2">
    <source>
        <dbReference type="ARBA" id="ARBA00023125"/>
    </source>
</evidence>
<evidence type="ECO:0000259" key="5">
    <source>
        <dbReference type="PROSITE" id="PS51118"/>
    </source>
</evidence>
<feature type="compositionally biased region" description="Basic and acidic residues" evidence="4">
    <location>
        <begin position="118"/>
        <end position="133"/>
    </location>
</feature>
<dbReference type="PANTHER" id="PTHR33204">
    <property type="entry name" value="TRANSCRIPTIONAL REGULATOR, MARR FAMILY"/>
    <property type="match status" value="1"/>
</dbReference>
<feature type="region of interest" description="Disordered" evidence="4">
    <location>
        <begin position="118"/>
        <end position="143"/>
    </location>
</feature>
<keyword evidence="7" id="KW-1185">Reference proteome</keyword>
<dbReference type="OrthoDB" id="370168at2"/>
<evidence type="ECO:0000256" key="4">
    <source>
        <dbReference type="SAM" id="MobiDB-lite"/>
    </source>
</evidence>
<protein>
    <submittedName>
        <fullName evidence="6">Transcriptional regulator, HxlR family</fullName>
    </submittedName>
</protein>
<keyword evidence="2" id="KW-0238">DNA-binding</keyword>
<name>A0A1G6ZJV2_9ACTN</name>
<dbReference type="Proteomes" id="UP000198949">
    <property type="component" value="Unassembled WGS sequence"/>
</dbReference>
<feature type="domain" description="HTH hxlR-type" evidence="5">
    <location>
        <begin position="10"/>
        <end position="116"/>
    </location>
</feature>
<gene>
    <name evidence="6" type="ORF">SAMN05216270_11156</name>
</gene>
<keyword evidence="1" id="KW-0805">Transcription regulation</keyword>
<dbReference type="GO" id="GO:0003677">
    <property type="term" value="F:DNA binding"/>
    <property type="evidence" value="ECO:0007669"/>
    <property type="project" value="UniProtKB-KW"/>
</dbReference>
<dbReference type="SUPFAM" id="SSF46785">
    <property type="entry name" value="Winged helix' DNA-binding domain"/>
    <property type="match status" value="1"/>
</dbReference>
<dbReference type="PROSITE" id="PS51118">
    <property type="entry name" value="HTH_HXLR"/>
    <property type="match status" value="1"/>
</dbReference>
<dbReference type="InterPro" id="IPR002577">
    <property type="entry name" value="HTH_HxlR"/>
</dbReference>
<proteinExistence type="predicted"/>
<dbReference type="Pfam" id="PF01638">
    <property type="entry name" value="HxlR"/>
    <property type="match status" value="1"/>
</dbReference>
<sequence length="143" mass="15573">MAGRAISGPCQAWPEESGFIREVLDRIGDKWTVLVISTLSGSSLRYSDLQASIPGISQRMLTVTLKALERDGMILRTAYPEIPPRVEYELTALGRSLLDSAMALVSWAVAHHEDVGASRRAHEQTGVGREKARAAASEDSPVR</sequence>
<dbReference type="InterPro" id="IPR036388">
    <property type="entry name" value="WH-like_DNA-bd_sf"/>
</dbReference>
<dbReference type="RefSeq" id="WP_091038189.1">
    <property type="nucleotide sequence ID" value="NZ_FNAD01000011.1"/>
</dbReference>
<accession>A0A1G6ZJV2</accession>
<evidence type="ECO:0000313" key="6">
    <source>
        <dbReference type="EMBL" id="SDE03034.1"/>
    </source>
</evidence>
<evidence type="ECO:0000256" key="1">
    <source>
        <dbReference type="ARBA" id="ARBA00023015"/>
    </source>
</evidence>
<keyword evidence="3" id="KW-0804">Transcription</keyword>
<dbReference type="InterPro" id="IPR036390">
    <property type="entry name" value="WH_DNA-bd_sf"/>
</dbReference>
<dbReference type="EMBL" id="FNAD01000011">
    <property type="protein sequence ID" value="SDE03034.1"/>
    <property type="molecule type" value="Genomic_DNA"/>
</dbReference>
<dbReference type="Gene3D" id="1.10.10.10">
    <property type="entry name" value="Winged helix-like DNA-binding domain superfamily/Winged helix DNA-binding domain"/>
    <property type="match status" value="1"/>
</dbReference>
<dbReference type="PANTHER" id="PTHR33204:SF39">
    <property type="entry name" value="TRANSCRIPTIONAL REGULATORY PROTEIN"/>
    <property type="match status" value="1"/>
</dbReference>
<organism evidence="6 7">
    <name type="scientific">Glycomyces harbinensis</name>
    <dbReference type="NCBI Taxonomy" id="58114"/>
    <lineage>
        <taxon>Bacteria</taxon>
        <taxon>Bacillati</taxon>
        <taxon>Actinomycetota</taxon>
        <taxon>Actinomycetes</taxon>
        <taxon>Glycomycetales</taxon>
        <taxon>Glycomycetaceae</taxon>
        <taxon>Glycomyces</taxon>
    </lineage>
</organism>
<dbReference type="AlphaFoldDB" id="A0A1G6ZJV2"/>
<evidence type="ECO:0000256" key="3">
    <source>
        <dbReference type="ARBA" id="ARBA00023163"/>
    </source>
</evidence>
<evidence type="ECO:0000313" key="7">
    <source>
        <dbReference type="Proteomes" id="UP000198949"/>
    </source>
</evidence>